<dbReference type="Proteomes" id="UP000295497">
    <property type="component" value="Chromosome"/>
</dbReference>
<organism evidence="2 3">
    <name type="scientific">Sorangium cellulosum</name>
    <name type="common">Polyangium cellulosum</name>
    <dbReference type="NCBI Taxonomy" id="56"/>
    <lineage>
        <taxon>Bacteria</taxon>
        <taxon>Pseudomonadati</taxon>
        <taxon>Myxococcota</taxon>
        <taxon>Polyangia</taxon>
        <taxon>Polyangiales</taxon>
        <taxon>Polyangiaceae</taxon>
        <taxon>Sorangium</taxon>
    </lineage>
</organism>
<sequence>MAGSQRLAVSVSFGAMTGHLIHRFSLPPLLVTLAGMFFARGAAFLVSMQPIGIDHMVDLPTSKSGLGSA</sequence>
<name>A0A4P2QKT6_SORCE</name>
<proteinExistence type="predicted"/>
<evidence type="ECO:0000313" key="2">
    <source>
        <dbReference type="EMBL" id="AUX30657.1"/>
    </source>
</evidence>
<protein>
    <submittedName>
        <fullName evidence="2">Uncharacterized protein</fullName>
    </submittedName>
</protein>
<dbReference type="EMBL" id="CP012672">
    <property type="protein sequence ID" value="AUX30657.1"/>
    <property type="molecule type" value="Genomic_DNA"/>
</dbReference>
<dbReference type="AlphaFoldDB" id="A0A4P2QKT6"/>
<accession>A0A4P2QKT6</accession>
<feature type="transmembrane region" description="Helical" evidence="1">
    <location>
        <begin position="26"/>
        <end position="46"/>
    </location>
</feature>
<reference evidence="2 3" key="1">
    <citation type="submission" date="2015-09" db="EMBL/GenBank/DDBJ databases">
        <title>Sorangium comparison.</title>
        <authorList>
            <person name="Zaburannyi N."/>
            <person name="Bunk B."/>
            <person name="Overmann J."/>
            <person name="Mueller R."/>
        </authorList>
    </citation>
    <scope>NUCLEOTIDE SEQUENCE [LARGE SCALE GENOMIC DNA]</scope>
    <source>
        <strain evidence="2 3">So ce836</strain>
    </source>
</reference>
<keyword evidence="1" id="KW-0472">Membrane</keyword>
<gene>
    <name evidence="2" type="ORF">SOCE836_027660</name>
</gene>
<keyword evidence="1" id="KW-1133">Transmembrane helix</keyword>
<keyword evidence="1" id="KW-0812">Transmembrane</keyword>
<evidence type="ECO:0000313" key="3">
    <source>
        <dbReference type="Proteomes" id="UP000295497"/>
    </source>
</evidence>
<evidence type="ECO:0000256" key="1">
    <source>
        <dbReference type="SAM" id="Phobius"/>
    </source>
</evidence>